<keyword evidence="2" id="KW-0472">Membrane</keyword>
<sequence>MKLFNMLESVFFVTLGISCILLMMLIYHFKQRVTKLEQSSETMFEIMNNMVHELSGLKHTIALESYQPTGYPMMMHTADKIPVSLTDNESEADSLPDLVDNNLNVSMETRSDFTDSDDEDSDSDDDGSDDDGSDDSDDDDDKDSDDGDKENDSERVKLVAVDIENSIDNETYFDTNNDNSDGMNSVSLDEPEVLPVELDTDKIEEIHVNKLKESDDLEETSSLHTITSHSTEVYKKMNVPTLKSLVIEKGLSSDPSKMKKNDLITLLETNL</sequence>
<accession>A0A6C0IP75</accession>
<dbReference type="PROSITE" id="PS51257">
    <property type="entry name" value="PROKAR_LIPOPROTEIN"/>
    <property type="match status" value="1"/>
</dbReference>
<evidence type="ECO:0008006" key="4">
    <source>
        <dbReference type="Google" id="ProtNLM"/>
    </source>
</evidence>
<feature type="transmembrane region" description="Helical" evidence="2">
    <location>
        <begin position="6"/>
        <end position="27"/>
    </location>
</feature>
<evidence type="ECO:0000313" key="3">
    <source>
        <dbReference type="EMBL" id="QHT94609.1"/>
    </source>
</evidence>
<protein>
    <recommendedName>
        <fullName evidence="4">Rho termination factor N-terminal domain-containing protein</fullName>
    </recommendedName>
</protein>
<evidence type="ECO:0000256" key="2">
    <source>
        <dbReference type="SAM" id="Phobius"/>
    </source>
</evidence>
<keyword evidence="2" id="KW-0812">Transmembrane</keyword>
<organism evidence="3">
    <name type="scientific">viral metagenome</name>
    <dbReference type="NCBI Taxonomy" id="1070528"/>
    <lineage>
        <taxon>unclassified sequences</taxon>
        <taxon>metagenomes</taxon>
        <taxon>organismal metagenomes</taxon>
    </lineage>
</organism>
<dbReference type="EMBL" id="MN740228">
    <property type="protein sequence ID" value="QHT94609.1"/>
    <property type="molecule type" value="Genomic_DNA"/>
</dbReference>
<evidence type="ECO:0000256" key="1">
    <source>
        <dbReference type="SAM" id="MobiDB-lite"/>
    </source>
</evidence>
<feature type="compositionally biased region" description="Acidic residues" evidence="1">
    <location>
        <begin position="114"/>
        <end position="149"/>
    </location>
</feature>
<feature type="region of interest" description="Disordered" evidence="1">
    <location>
        <begin position="109"/>
        <end position="158"/>
    </location>
</feature>
<name>A0A6C0IP75_9ZZZZ</name>
<dbReference type="AlphaFoldDB" id="A0A6C0IP75"/>
<reference evidence="3" key="1">
    <citation type="journal article" date="2020" name="Nature">
        <title>Giant virus diversity and host interactions through global metagenomics.</title>
        <authorList>
            <person name="Schulz F."/>
            <person name="Roux S."/>
            <person name="Paez-Espino D."/>
            <person name="Jungbluth S."/>
            <person name="Walsh D.A."/>
            <person name="Denef V.J."/>
            <person name="McMahon K.D."/>
            <person name="Konstantinidis K.T."/>
            <person name="Eloe-Fadrosh E.A."/>
            <person name="Kyrpides N.C."/>
            <person name="Woyke T."/>
        </authorList>
    </citation>
    <scope>NUCLEOTIDE SEQUENCE</scope>
    <source>
        <strain evidence="3">GVMAG-M-3300024261-26</strain>
    </source>
</reference>
<proteinExistence type="predicted"/>
<keyword evidence="2" id="KW-1133">Transmembrane helix</keyword>